<dbReference type="EMBL" id="MU860166">
    <property type="protein sequence ID" value="KAK4236907.1"/>
    <property type="molecule type" value="Genomic_DNA"/>
</dbReference>
<dbReference type="PANTHER" id="PTHR33840:SF1">
    <property type="entry name" value="TLE1 PHOSPHOLIPASE DOMAIN-CONTAINING PROTEIN"/>
    <property type="match status" value="1"/>
</dbReference>
<evidence type="ECO:0000313" key="4">
    <source>
        <dbReference type="Proteomes" id="UP001303760"/>
    </source>
</evidence>
<feature type="domain" description="T6SS Phospholipase effector Tle1-like catalytic" evidence="2">
    <location>
        <begin position="23"/>
        <end position="386"/>
    </location>
</feature>
<dbReference type="InterPro" id="IPR029058">
    <property type="entry name" value="AB_hydrolase_fold"/>
</dbReference>
<reference evidence="3" key="2">
    <citation type="submission" date="2023-05" db="EMBL/GenBank/DDBJ databases">
        <authorList>
            <consortium name="Lawrence Berkeley National Laboratory"/>
            <person name="Steindorff A."/>
            <person name="Hensen N."/>
            <person name="Bonometti L."/>
            <person name="Westerberg I."/>
            <person name="Brannstrom I.O."/>
            <person name="Guillou S."/>
            <person name="Cros-Aarteil S."/>
            <person name="Calhoun S."/>
            <person name="Haridas S."/>
            <person name="Kuo A."/>
            <person name="Mondo S."/>
            <person name="Pangilinan J."/>
            <person name="Riley R."/>
            <person name="Labutti K."/>
            <person name="Andreopoulos B."/>
            <person name="Lipzen A."/>
            <person name="Chen C."/>
            <person name="Yanf M."/>
            <person name="Daum C."/>
            <person name="Ng V."/>
            <person name="Clum A."/>
            <person name="Ohm R."/>
            <person name="Martin F."/>
            <person name="Silar P."/>
            <person name="Natvig D."/>
            <person name="Lalanne C."/>
            <person name="Gautier V."/>
            <person name="Ament-Velasquez S.L."/>
            <person name="Kruys A."/>
            <person name="Hutchinson M.I."/>
            <person name="Powell A.J."/>
            <person name="Barry K."/>
            <person name="Miller A.N."/>
            <person name="Grigoriev I.V."/>
            <person name="Debuchy R."/>
            <person name="Gladieux P."/>
            <person name="Thoren M.H."/>
            <person name="Johannesson H."/>
        </authorList>
    </citation>
    <scope>NUCLEOTIDE SEQUENCE</scope>
    <source>
        <strain evidence="3">CBS 532.94</strain>
    </source>
</reference>
<sequence>NANYMAPKEVACAHRARGFVNTRRLVVCCDGTWNDANQGSGPPTNVSRLSGAFAQKCCSGMPQVVYYHRGAGTETSKVAHLIGGAFGVGVAQHIADSYRFICDNYNPGDEIIIIGFSRGAFTARSVGDMVCALAFLNRTGLDQLPHIFRDYRHWNQWHKEPFDEDKHLVGITLENLKKLKRFEAWKKRTQTQSGMTNGGAAEEVTQLPSQSEESLAKELRKRKKELYEQMAAMVDDGKPDVKAIAAAYRDMLAEYKLLVDSLQAVPPGSNNFQYVPIKDGHVKAIGVWDTVGSLGIPKIPPFYHSRRRDEEIRFASLDVDAGVEYAFHAIALDEWRTPFDCTMWGRRDNRKTQLRQVWFPGTHNNVGGGWEDQQIATIALAWMADQLTSIGVEFSRPEMKRIFYDILPKAKARKWGMGVIRNPDVVTSYPDRIWGYIAAPVRLVTKGTTDYPTRTPGGYKEDNGKEKLVDPNELVHPCVRIRYLYGGLTMDDKGPWTCRALTERGYRLERRDTPATAIRESRVPSAVDPYLTVRGPVTPYYDTPPAVSTAGTDDHPFVKVQQPGEDELYQLPEPRSYWVWKHKNGSELPEEHIGMWERMFIKINEKLVRWQERADAAAPREQKSLFQRARGAIRRVFDAIKSPFVSVRQPPMTEAAKRKDKYIPETYGYHDFVSWQKGDTKKVATQA</sequence>
<evidence type="ECO:0000259" key="2">
    <source>
        <dbReference type="Pfam" id="PF09994"/>
    </source>
</evidence>
<evidence type="ECO:0000256" key="1">
    <source>
        <dbReference type="SAM" id="MobiDB-lite"/>
    </source>
</evidence>
<dbReference type="AlphaFoldDB" id="A0AAN7C8G1"/>
<evidence type="ECO:0000313" key="3">
    <source>
        <dbReference type="EMBL" id="KAK4236907.1"/>
    </source>
</evidence>
<feature type="region of interest" description="Disordered" evidence="1">
    <location>
        <begin position="190"/>
        <end position="213"/>
    </location>
</feature>
<name>A0AAN7C8G1_9PEZI</name>
<feature type="non-terminal residue" evidence="3">
    <location>
        <position position="1"/>
    </location>
</feature>
<accession>A0AAN7C8G1</accession>
<dbReference type="InterPro" id="IPR018712">
    <property type="entry name" value="Tle1-like_cat"/>
</dbReference>
<dbReference type="SUPFAM" id="SSF53474">
    <property type="entry name" value="alpha/beta-Hydrolases"/>
    <property type="match status" value="1"/>
</dbReference>
<dbReference type="PANTHER" id="PTHR33840">
    <property type="match status" value="1"/>
</dbReference>
<gene>
    <name evidence="3" type="ORF">C8A03DRAFT_16496</name>
</gene>
<organism evidence="3 4">
    <name type="scientific">Achaetomium macrosporum</name>
    <dbReference type="NCBI Taxonomy" id="79813"/>
    <lineage>
        <taxon>Eukaryota</taxon>
        <taxon>Fungi</taxon>
        <taxon>Dikarya</taxon>
        <taxon>Ascomycota</taxon>
        <taxon>Pezizomycotina</taxon>
        <taxon>Sordariomycetes</taxon>
        <taxon>Sordariomycetidae</taxon>
        <taxon>Sordariales</taxon>
        <taxon>Chaetomiaceae</taxon>
        <taxon>Achaetomium</taxon>
    </lineage>
</organism>
<dbReference type="Pfam" id="PF09994">
    <property type="entry name" value="T6SS_Tle1-like_cat"/>
    <property type="match status" value="1"/>
</dbReference>
<keyword evidence="4" id="KW-1185">Reference proteome</keyword>
<reference evidence="3" key="1">
    <citation type="journal article" date="2023" name="Mol. Phylogenet. Evol.">
        <title>Genome-scale phylogeny and comparative genomics of the fungal order Sordariales.</title>
        <authorList>
            <person name="Hensen N."/>
            <person name="Bonometti L."/>
            <person name="Westerberg I."/>
            <person name="Brannstrom I.O."/>
            <person name="Guillou S."/>
            <person name="Cros-Aarteil S."/>
            <person name="Calhoun S."/>
            <person name="Haridas S."/>
            <person name="Kuo A."/>
            <person name="Mondo S."/>
            <person name="Pangilinan J."/>
            <person name="Riley R."/>
            <person name="LaButti K."/>
            <person name="Andreopoulos B."/>
            <person name="Lipzen A."/>
            <person name="Chen C."/>
            <person name="Yan M."/>
            <person name="Daum C."/>
            <person name="Ng V."/>
            <person name="Clum A."/>
            <person name="Steindorff A."/>
            <person name="Ohm R.A."/>
            <person name="Martin F."/>
            <person name="Silar P."/>
            <person name="Natvig D.O."/>
            <person name="Lalanne C."/>
            <person name="Gautier V."/>
            <person name="Ament-Velasquez S.L."/>
            <person name="Kruys A."/>
            <person name="Hutchinson M.I."/>
            <person name="Powell A.J."/>
            <person name="Barry K."/>
            <person name="Miller A.N."/>
            <person name="Grigoriev I.V."/>
            <person name="Debuchy R."/>
            <person name="Gladieux P."/>
            <person name="Hiltunen Thoren M."/>
            <person name="Johannesson H."/>
        </authorList>
    </citation>
    <scope>NUCLEOTIDE SEQUENCE</scope>
    <source>
        <strain evidence="3">CBS 532.94</strain>
    </source>
</reference>
<proteinExistence type="predicted"/>
<dbReference type="Proteomes" id="UP001303760">
    <property type="component" value="Unassembled WGS sequence"/>
</dbReference>
<comment type="caution">
    <text evidence="3">The sequence shown here is derived from an EMBL/GenBank/DDBJ whole genome shotgun (WGS) entry which is preliminary data.</text>
</comment>
<protein>
    <recommendedName>
        <fullName evidence="2">T6SS Phospholipase effector Tle1-like catalytic domain-containing protein</fullName>
    </recommendedName>
</protein>